<dbReference type="InterPro" id="IPR051086">
    <property type="entry name" value="RNase_D-like"/>
</dbReference>
<dbReference type="Gene3D" id="1.10.150.80">
    <property type="entry name" value="HRDC domain"/>
    <property type="match status" value="2"/>
</dbReference>
<dbReference type="InterPro" id="IPR048579">
    <property type="entry name" value="RNAseD_HRDC_C"/>
</dbReference>
<dbReference type="OrthoDB" id="9800549at2"/>
<reference evidence="2 3" key="1">
    <citation type="submission" date="2016-10" db="EMBL/GenBank/DDBJ databases">
        <authorList>
            <person name="de Groot N.N."/>
        </authorList>
    </citation>
    <scope>NUCLEOTIDE SEQUENCE [LARGE SCALE GENOMIC DNA]</scope>
    <source>
        <strain evidence="2 3">CGMCC 1.7059</strain>
    </source>
</reference>
<dbReference type="SMART" id="SM00341">
    <property type="entry name" value="HRDC"/>
    <property type="match status" value="1"/>
</dbReference>
<dbReference type="InterPro" id="IPR002121">
    <property type="entry name" value="HRDC_dom"/>
</dbReference>
<dbReference type="InterPro" id="IPR036397">
    <property type="entry name" value="RNaseH_sf"/>
</dbReference>
<dbReference type="Pfam" id="PF00570">
    <property type="entry name" value="HRDC"/>
    <property type="match status" value="1"/>
</dbReference>
<accession>A0A1H2UY02</accession>
<keyword evidence="3" id="KW-1185">Reference proteome</keyword>
<dbReference type="GO" id="GO:0008408">
    <property type="term" value="F:3'-5' exonuclease activity"/>
    <property type="evidence" value="ECO:0007669"/>
    <property type="project" value="InterPro"/>
</dbReference>
<dbReference type="InterPro" id="IPR044876">
    <property type="entry name" value="HRDC_dom_sf"/>
</dbReference>
<protein>
    <submittedName>
        <fullName evidence="2">Ribonuclease D</fullName>
    </submittedName>
</protein>
<dbReference type="GO" id="GO:0000166">
    <property type="term" value="F:nucleotide binding"/>
    <property type="evidence" value="ECO:0007669"/>
    <property type="project" value="InterPro"/>
</dbReference>
<dbReference type="InterPro" id="IPR012337">
    <property type="entry name" value="RNaseH-like_sf"/>
</dbReference>
<dbReference type="PANTHER" id="PTHR47649:SF1">
    <property type="entry name" value="RIBONUCLEASE D"/>
    <property type="match status" value="1"/>
</dbReference>
<dbReference type="InterPro" id="IPR002562">
    <property type="entry name" value="3'-5'_exonuclease_dom"/>
</dbReference>
<name>A0A1H2UY02_9GAMM</name>
<dbReference type="SUPFAM" id="SSF47819">
    <property type="entry name" value="HRDC-like"/>
    <property type="match status" value="2"/>
</dbReference>
<dbReference type="Gene3D" id="3.30.420.10">
    <property type="entry name" value="Ribonuclease H-like superfamily/Ribonuclease H"/>
    <property type="match status" value="1"/>
</dbReference>
<dbReference type="Proteomes" id="UP000199675">
    <property type="component" value="Unassembled WGS sequence"/>
</dbReference>
<dbReference type="SUPFAM" id="SSF53098">
    <property type="entry name" value="Ribonuclease H-like"/>
    <property type="match status" value="1"/>
</dbReference>
<dbReference type="SMART" id="SM00474">
    <property type="entry name" value="35EXOc"/>
    <property type="match status" value="1"/>
</dbReference>
<dbReference type="AlphaFoldDB" id="A0A1H2UY02"/>
<dbReference type="RefSeq" id="WP_091812086.1">
    <property type="nucleotide sequence ID" value="NZ_FNNE01000003.1"/>
</dbReference>
<dbReference type="Pfam" id="PF01612">
    <property type="entry name" value="DNA_pol_A_exo1"/>
    <property type="match status" value="1"/>
</dbReference>
<evidence type="ECO:0000313" key="2">
    <source>
        <dbReference type="EMBL" id="SDW60962.1"/>
    </source>
</evidence>
<dbReference type="STRING" id="488533.SAMN04487960_103265"/>
<dbReference type="InterPro" id="IPR010997">
    <property type="entry name" value="HRDC-like_sf"/>
</dbReference>
<evidence type="ECO:0000313" key="3">
    <source>
        <dbReference type="Proteomes" id="UP000199675"/>
    </source>
</evidence>
<proteinExistence type="predicted"/>
<dbReference type="Pfam" id="PF21293">
    <property type="entry name" value="RNAseD_HRDC_C"/>
    <property type="match status" value="1"/>
</dbReference>
<evidence type="ECO:0000259" key="1">
    <source>
        <dbReference type="PROSITE" id="PS50967"/>
    </source>
</evidence>
<dbReference type="GO" id="GO:0006139">
    <property type="term" value="P:nucleobase-containing compound metabolic process"/>
    <property type="evidence" value="ECO:0007669"/>
    <property type="project" value="InterPro"/>
</dbReference>
<dbReference type="PANTHER" id="PTHR47649">
    <property type="entry name" value="RIBONUCLEASE D"/>
    <property type="match status" value="1"/>
</dbReference>
<dbReference type="CDD" id="cd06142">
    <property type="entry name" value="RNaseD_exo"/>
    <property type="match status" value="1"/>
</dbReference>
<organism evidence="2 3">
    <name type="scientific">Marinobacter mobilis</name>
    <dbReference type="NCBI Taxonomy" id="488533"/>
    <lineage>
        <taxon>Bacteria</taxon>
        <taxon>Pseudomonadati</taxon>
        <taxon>Pseudomonadota</taxon>
        <taxon>Gammaproteobacteria</taxon>
        <taxon>Pseudomonadales</taxon>
        <taxon>Marinobacteraceae</taxon>
        <taxon>Marinobacter</taxon>
    </lineage>
</organism>
<gene>
    <name evidence="2" type="ORF">SAMN04487960_103265</name>
</gene>
<dbReference type="EMBL" id="FNNE01000003">
    <property type="protein sequence ID" value="SDW60962.1"/>
    <property type="molecule type" value="Genomic_DNA"/>
</dbReference>
<dbReference type="GO" id="GO:0003676">
    <property type="term" value="F:nucleic acid binding"/>
    <property type="evidence" value="ECO:0007669"/>
    <property type="project" value="InterPro"/>
</dbReference>
<dbReference type="PROSITE" id="PS50967">
    <property type="entry name" value="HRDC"/>
    <property type="match status" value="1"/>
</dbReference>
<feature type="domain" description="HRDC" evidence="1">
    <location>
        <begin position="215"/>
        <end position="295"/>
    </location>
</feature>
<sequence length="372" mass="41926">MTSDTTEHVHWIESPLELDQWLSSMASEPLAVDTEFERVSTFFPIPGLVQLGIGKRYCLVDPGVAEASEVFRSVMGDASKTKLFYAMSEDLELFRHWLKVRPAGVVDLQIGAGLAGAGFSVGYAKLVESLFGVQLDKSATRSDWVSRPLSPEQEQYALDDVRFLVPLQEWVCARLGEKGLLDALNEESARFAADLYEQDDPHNHYLRLRGGWALKERQQRVLQRLTEWRELESRERDRPRNRVLPDPVLIALAEAMPDSRAGLKQVSDLPPVVIRRYGDTLLELIQAPDDSGLFQSIRPPLSRSQQQLYKQVKQIFVKVANSQDIPIEILAPRKRLEVLVQNGFSPDDALLQGWRGELLNGVLSEIEAALTL</sequence>